<dbReference type="EMBL" id="CAJFCW020000004">
    <property type="protein sequence ID" value="CAG9110244.1"/>
    <property type="molecule type" value="Genomic_DNA"/>
</dbReference>
<dbReference type="InterPro" id="IPR000242">
    <property type="entry name" value="PTP_cat"/>
</dbReference>
<reference evidence="4" key="1">
    <citation type="submission" date="2020-09" db="EMBL/GenBank/DDBJ databases">
        <authorList>
            <person name="Kikuchi T."/>
        </authorList>
    </citation>
    <scope>NUCLEOTIDE SEQUENCE</scope>
    <source>
        <strain evidence="4">SH1</strain>
    </source>
</reference>
<evidence type="ECO:0000313" key="4">
    <source>
        <dbReference type="EMBL" id="CAD5218378.1"/>
    </source>
</evidence>
<feature type="domain" description="Tyrosine-protein phosphatase" evidence="2">
    <location>
        <begin position="152"/>
        <end position="382"/>
    </location>
</feature>
<dbReference type="SUPFAM" id="SSF52799">
    <property type="entry name" value="(Phosphotyrosine protein) phosphatases II"/>
    <property type="match status" value="1"/>
</dbReference>
<dbReference type="InterPro" id="IPR029021">
    <property type="entry name" value="Prot-tyrosine_phosphatase-like"/>
</dbReference>
<dbReference type="OrthoDB" id="10253954at2759"/>
<dbReference type="SMART" id="SM00194">
    <property type="entry name" value="PTPc"/>
    <property type="match status" value="1"/>
</dbReference>
<dbReference type="InterPro" id="IPR000387">
    <property type="entry name" value="Tyr_Pase_dom"/>
</dbReference>
<evidence type="ECO:0000313" key="5">
    <source>
        <dbReference type="Proteomes" id="UP000614601"/>
    </source>
</evidence>
<dbReference type="Gene3D" id="3.90.190.10">
    <property type="entry name" value="Protein tyrosine phosphatase superfamily"/>
    <property type="match status" value="1"/>
</dbReference>
<proteinExistence type="predicted"/>
<sequence length="423" mass="48432">MAARKKRLSKPRKSGKSNSDGGGNKANSPKKRGKRRSQNDTTVFTMDQQTKCQNDDESGMESRRKPKIAKQKSMCMPVTAYQAPTKMKDVQLQRDERGLCREKPESQEQKDLCKKIVDWILGTGPAALLEMYTRELKAYAPDKATHFAFDNNPDKNRYADVICGDQHRVILRLDDGCHDYIHASILRDHPLQKAYICTQGPLDSTVADFWRMVVQQDVSTIAMLCEVVEMRKTKCAQYWPKGLNEEATYGVYTVKNTGTKSEGDKRFMITTLMVTVPKRDKPMEVSHYLWLNWPDRGVPDTTKCPLRLLKMFRKDNKATVVHCSAGIGRTGSVVAIEWILQSIMALSDVPLPDMIRQVRAHRLQAVQTHVQFLYICRVILEFYQAYGDLNDEMKKKITDFHKLANHVTQAHMNEDIYAAPKKR</sequence>
<name>A0A811KQB8_9BILA</name>
<dbReference type="InterPro" id="IPR003595">
    <property type="entry name" value="Tyr_Pase_cat"/>
</dbReference>
<dbReference type="GO" id="GO:0004725">
    <property type="term" value="F:protein tyrosine phosphatase activity"/>
    <property type="evidence" value="ECO:0007669"/>
    <property type="project" value="InterPro"/>
</dbReference>
<dbReference type="PROSITE" id="PS50056">
    <property type="entry name" value="TYR_PHOSPHATASE_2"/>
    <property type="match status" value="1"/>
</dbReference>
<organism evidence="4 5">
    <name type="scientific">Bursaphelenchus okinawaensis</name>
    <dbReference type="NCBI Taxonomy" id="465554"/>
    <lineage>
        <taxon>Eukaryota</taxon>
        <taxon>Metazoa</taxon>
        <taxon>Ecdysozoa</taxon>
        <taxon>Nematoda</taxon>
        <taxon>Chromadorea</taxon>
        <taxon>Rhabditida</taxon>
        <taxon>Tylenchina</taxon>
        <taxon>Tylenchomorpha</taxon>
        <taxon>Aphelenchoidea</taxon>
        <taxon>Aphelenchoididae</taxon>
        <taxon>Bursaphelenchus</taxon>
    </lineage>
</organism>
<evidence type="ECO:0000259" key="2">
    <source>
        <dbReference type="PROSITE" id="PS50055"/>
    </source>
</evidence>
<feature type="region of interest" description="Disordered" evidence="1">
    <location>
        <begin position="1"/>
        <end position="74"/>
    </location>
</feature>
<dbReference type="EMBL" id="CAJFDH010000004">
    <property type="protein sequence ID" value="CAD5218378.1"/>
    <property type="molecule type" value="Genomic_DNA"/>
</dbReference>
<gene>
    <name evidence="4" type="ORF">BOKJ2_LOCUS7588</name>
</gene>
<evidence type="ECO:0000259" key="3">
    <source>
        <dbReference type="PROSITE" id="PS50056"/>
    </source>
</evidence>
<dbReference type="Proteomes" id="UP000614601">
    <property type="component" value="Unassembled WGS sequence"/>
</dbReference>
<keyword evidence="5" id="KW-1185">Reference proteome</keyword>
<dbReference type="AlphaFoldDB" id="A0A811KQB8"/>
<dbReference type="PROSITE" id="PS00383">
    <property type="entry name" value="TYR_PHOSPHATASE_1"/>
    <property type="match status" value="1"/>
</dbReference>
<dbReference type="InterPro" id="IPR016130">
    <property type="entry name" value="Tyr_Pase_AS"/>
</dbReference>
<dbReference type="PROSITE" id="PS50055">
    <property type="entry name" value="TYR_PHOSPHATASE_PTP"/>
    <property type="match status" value="1"/>
</dbReference>
<dbReference type="PRINTS" id="PR00700">
    <property type="entry name" value="PRTYPHPHTASE"/>
</dbReference>
<feature type="domain" description="Tyrosine specific protein phosphatases" evidence="3">
    <location>
        <begin position="303"/>
        <end position="373"/>
    </location>
</feature>
<dbReference type="Proteomes" id="UP000783686">
    <property type="component" value="Unassembled WGS sequence"/>
</dbReference>
<dbReference type="PANTHER" id="PTHR46163">
    <property type="entry name" value="TYROSINE-PROTEIN PHOSPHATASE-RELATED"/>
    <property type="match status" value="1"/>
</dbReference>
<dbReference type="Pfam" id="PF00102">
    <property type="entry name" value="Y_phosphatase"/>
    <property type="match status" value="1"/>
</dbReference>
<feature type="compositionally biased region" description="Basic residues" evidence="1">
    <location>
        <begin position="1"/>
        <end position="15"/>
    </location>
</feature>
<feature type="compositionally biased region" description="Polar residues" evidence="1">
    <location>
        <begin position="39"/>
        <end position="52"/>
    </location>
</feature>
<dbReference type="InterPro" id="IPR052782">
    <property type="entry name" value="Oocyte-zygote_transition_reg"/>
</dbReference>
<evidence type="ECO:0000256" key="1">
    <source>
        <dbReference type="SAM" id="MobiDB-lite"/>
    </source>
</evidence>
<evidence type="ECO:0008006" key="6">
    <source>
        <dbReference type="Google" id="ProtNLM"/>
    </source>
</evidence>
<accession>A0A811KQB8</accession>
<comment type="caution">
    <text evidence="4">The sequence shown here is derived from an EMBL/GenBank/DDBJ whole genome shotgun (WGS) entry which is preliminary data.</text>
</comment>
<dbReference type="CDD" id="cd00047">
    <property type="entry name" value="PTPc"/>
    <property type="match status" value="1"/>
</dbReference>
<dbReference type="SMART" id="SM00404">
    <property type="entry name" value="PTPc_motif"/>
    <property type="match status" value="1"/>
</dbReference>
<protein>
    <recommendedName>
        <fullName evidence="6">Tyrosine phosphatase</fullName>
    </recommendedName>
</protein>